<evidence type="ECO:0000313" key="1">
    <source>
        <dbReference type="EMBL" id="JAD41305.1"/>
    </source>
</evidence>
<evidence type="ECO:0008006" key="2">
    <source>
        <dbReference type="Google" id="ProtNLM"/>
    </source>
</evidence>
<dbReference type="AlphaFoldDB" id="A0A0A8ZX19"/>
<dbReference type="EMBL" id="GBRH01256590">
    <property type="protein sequence ID" value="JAD41305.1"/>
    <property type="molecule type" value="Transcribed_RNA"/>
</dbReference>
<proteinExistence type="predicted"/>
<accession>A0A0A8ZX19</accession>
<reference evidence="1" key="1">
    <citation type="submission" date="2014-09" db="EMBL/GenBank/DDBJ databases">
        <authorList>
            <person name="Magalhaes I.L.F."/>
            <person name="Oliveira U."/>
            <person name="Santos F.R."/>
            <person name="Vidigal T.H.D.A."/>
            <person name="Brescovit A.D."/>
            <person name="Santos A.J."/>
        </authorList>
    </citation>
    <scope>NUCLEOTIDE SEQUENCE</scope>
    <source>
        <tissue evidence="1">Shoot tissue taken approximately 20 cm above the soil surface</tissue>
    </source>
</reference>
<protein>
    <recommendedName>
        <fullName evidence="2">Serine-threonine/tyrosine-protein kinase catalytic domain-containing protein</fullName>
    </recommendedName>
</protein>
<sequence length="76" mass="8351">MRGDYDVNSVWKVAEMALHCTKQAGRDRPTMTEIVEGLKDSLQLEMSSSSKRCNSTVTSDSIGVLETEQIGECHGC</sequence>
<organism evidence="1">
    <name type="scientific">Arundo donax</name>
    <name type="common">Giant reed</name>
    <name type="synonym">Donax arundinaceus</name>
    <dbReference type="NCBI Taxonomy" id="35708"/>
    <lineage>
        <taxon>Eukaryota</taxon>
        <taxon>Viridiplantae</taxon>
        <taxon>Streptophyta</taxon>
        <taxon>Embryophyta</taxon>
        <taxon>Tracheophyta</taxon>
        <taxon>Spermatophyta</taxon>
        <taxon>Magnoliopsida</taxon>
        <taxon>Liliopsida</taxon>
        <taxon>Poales</taxon>
        <taxon>Poaceae</taxon>
        <taxon>PACMAD clade</taxon>
        <taxon>Arundinoideae</taxon>
        <taxon>Arundineae</taxon>
        <taxon>Arundo</taxon>
    </lineage>
</organism>
<reference evidence="1" key="2">
    <citation type="journal article" date="2015" name="Data Brief">
        <title>Shoot transcriptome of the giant reed, Arundo donax.</title>
        <authorList>
            <person name="Barrero R.A."/>
            <person name="Guerrero F.D."/>
            <person name="Moolhuijzen P."/>
            <person name="Goolsby J.A."/>
            <person name="Tidwell J."/>
            <person name="Bellgard S.E."/>
            <person name="Bellgard M.I."/>
        </authorList>
    </citation>
    <scope>NUCLEOTIDE SEQUENCE</scope>
    <source>
        <tissue evidence="1">Shoot tissue taken approximately 20 cm above the soil surface</tissue>
    </source>
</reference>
<name>A0A0A8ZX19_ARUDO</name>